<dbReference type="InterPro" id="IPR008920">
    <property type="entry name" value="TF_FadR/GntR_C"/>
</dbReference>
<feature type="domain" description="HTH gntR-type" evidence="4">
    <location>
        <begin position="9"/>
        <end position="76"/>
    </location>
</feature>
<dbReference type="SUPFAM" id="SSF48008">
    <property type="entry name" value="GntR ligand-binding domain-like"/>
    <property type="match status" value="1"/>
</dbReference>
<dbReference type="PROSITE" id="PS50949">
    <property type="entry name" value="HTH_GNTR"/>
    <property type="match status" value="1"/>
</dbReference>
<sequence length="246" mass="27643">MCALNVTRETLHLKCKEAITTLILNGEFSPGERLVEARLGEMLGLSRTTVRSALQQLVQEGLVLQESFRGVIVRPITAESAHETATLREALEVLAVRRAALKITDQEIGELRGRFNDLLESTATRDAAVIFRNDVALHKLIVRIAKHGLLSTHYAMIESQVLFYMAHVGAGFMEREALSRQHKSMVEAICDHDPEEAERALHLHFEEGTGFLIHLLEKMNLRSRKAASQDGEDEIVWPWAKRTDAD</sequence>
<keyword evidence="6" id="KW-1185">Reference proteome</keyword>
<reference evidence="5 6" key="1">
    <citation type="submission" date="2017-03" db="EMBL/GenBank/DDBJ databases">
        <authorList>
            <person name="Afonso C.L."/>
            <person name="Miller P.J."/>
            <person name="Scott M.A."/>
            <person name="Spackman E."/>
            <person name="Goraichik I."/>
            <person name="Dimitrov K.M."/>
            <person name="Suarez D.L."/>
            <person name="Swayne D.E."/>
        </authorList>
    </citation>
    <scope>NUCLEOTIDE SEQUENCE [LARGE SCALE GENOMIC DNA]</scope>
    <source>
        <strain evidence="5 6">CECT 7691</strain>
    </source>
</reference>
<dbReference type="SMART" id="SM00895">
    <property type="entry name" value="FCD"/>
    <property type="match status" value="1"/>
</dbReference>
<dbReference type="InterPro" id="IPR036390">
    <property type="entry name" value="WH_DNA-bd_sf"/>
</dbReference>
<evidence type="ECO:0000313" key="5">
    <source>
        <dbReference type="EMBL" id="SLN66386.1"/>
    </source>
</evidence>
<dbReference type="InterPro" id="IPR011711">
    <property type="entry name" value="GntR_C"/>
</dbReference>
<dbReference type="AlphaFoldDB" id="A0A1Y5TLI6"/>
<dbReference type="Pfam" id="PF07729">
    <property type="entry name" value="FCD"/>
    <property type="match status" value="1"/>
</dbReference>
<dbReference type="EMBL" id="FWFR01000002">
    <property type="protein sequence ID" value="SLN66386.1"/>
    <property type="molecule type" value="Genomic_DNA"/>
</dbReference>
<dbReference type="InterPro" id="IPR036388">
    <property type="entry name" value="WH-like_DNA-bd_sf"/>
</dbReference>
<dbReference type="Gene3D" id="1.10.10.10">
    <property type="entry name" value="Winged helix-like DNA-binding domain superfamily/Winged helix DNA-binding domain"/>
    <property type="match status" value="1"/>
</dbReference>
<dbReference type="PANTHER" id="PTHR43537:SF5">
    <property type="entry name" value="UXU OPERON TRANSCRIPTIONAL REGULATOR"/>
    <property type="match status" value="1"/>
</dbReference>
<dbReference type="SUPFAM" id="SSF46785">
    <property type="entry name" value="Winged helix' DNA-binding domain"/>
    <property type="match status" value="1"/>
</dbReference>
<evidence type="ECO:0000256" key="2">
    <source>
        <dbReference type="ARBA" id="ARBA00023125"/>
    </source>
</evidence>
<evidence type="ECO:0000256" key="1">
    <source>
        <dbReference type="ARBA" id="ARBA00023015"/>
    </source>
</evidence>
<name>A0A1Y5TLI6_9PROT</name>
<organism evidence="5 6">
    <name type="scientific">Oceanibacterium hippocampi</name>
    <dbReference type="NCBI Taxonomy" id="745714"/>
    <lineage>
        <taxon>Bacteria</taxon>
        <taxon>Pseudomonadati</taxon>
        <taxon>Pseudomonadota</taxon>
        <taxon>Alphaproteobacteria</taxon>
        <taxon>Sneathiellales</taxon>
        <taxon>Sneathiellaceae</taxon>
        <taxon>Oceanibacterium</taxon>
    </lineage>
</organism>
<dbReference type="SMART" id="SM00345">
    <property type="entry name" value="HTH_GNTR"/>
    <property type="match status" value="1"/>
</dbReference>
<dbReference type="InterPro" id="IPR000524">
    <property type="entry name" value="Tscrpt_reg_HTH_GntR"/>
</dbReference>
<accession>A0A1Y5TLI6</accession>
<keyword evidence="3" id="KW-0804">Transcription</keyword>
<keyword evidence="1" id="KW-0805">Transcription regulation</keyword>
<protein>
    <submittedName>
        <fullName evidence="5">Putative HTH-type transcriptional regulator YdfH</fullName>
    </submittedName>
</protein>
<dbReference type="Proteomes" id="UP000193200">
    <property type="component" value="Unassembled WGS sequence"/>
</dbReference>
<gene>
    <name evidence="5" type="primary">ydfH_3</name>
    <name evidence="5" type="ORF">OCH7691_03055</name>
</gene>
<dbReference type="PRINTS" id="PR00035">
    <property type="entry name" value="HTHGNTR"/>
</dbReference>
<dbReference type="GO" id="GO:0003700">
    <property type="term" value="F:DNA-binding transcription factor activity"/>
    <property type="evidence" value="ECO:0007669"/>
    <property type="project" value="InterPro"/>
</dbReference>
<evidence type="ECO:0000256" key="3">
    <source>
        <dbReference type="ARBA" id="ARBA00023163"/>
    </source>
</evidence>
<dbReference type="PANTHER" id="PTHR43537">
    <property type="entry name" value="TRANSCRIPTIONAL REGULATOR, GNTR FAMILY"/>
    <property type="match status" value="1"/>
</dbReference>
<keyword evidence="2" id="KW-0238">DNA-binding</keyword>
<dbReference type="GO" id="GO:0003677">
    <property type="term" value="F:DNA binding"/>
    <property type="evidence" value="ECO:0007669"/>
    <property type="project" value="UniProtKB-KW"/>
</dbReference>
<dbReference type="InParanoid" id="A0A1Y5TLI6"/>
<dbReference type="Pfam" id="PF00392">
    <property type="entry name" value="GntR"/>
    <property type="match status" value="1"/>
</dbReference>
<evidence type="ECO:0000259" key="4">
    <source>
        <dbReference type="PROSITE" id="PS50949"/>
    </source>
</evidence>
<dbReference type="Gene3D" id="1.20.120.530">
    <property type="entry name" value="GntR ligand-binding domain-like"/>
    <property type="match status" value="1"/>
</dbReference>
<proteinExistence type="predicted"/>
<dbReference type="CDD" id="cd07377">
    <property type="entry name" value="WHTH_GntR"/>
    <property type="match status" value="1"/>
</dbReference>
<evidence type="ECO:0000313" key="6">
    <source>
        <dbReference type="Proteomes" id="UP000193200"/>
    </source>
</evidence>